<dbReference type="RefSeq" id="WP_204068393.1">
    <property type="nucleotide sequence ID" value="NZ_BOOJ01000064.1"/>
</dbReference>
<reference evidence="1 2" key="1">
    <citation type="submission" date="2021-01" db="EMBL/GenBank/DDBJ databases">
        <title>Whole genome shotgun sequence of Planobispora siamensis NBRC 107568.</title>
        <authorList>
            <person name="Komaki H."/>
            <person name="Tamura T."/>
        </authorList>
    </citation>
    <scope>NUCLEOTIDE SEQUENCE [LARGE SCALE GENOMIC DNA]</scope>
    <source>
        <strain evidence="1 2">NBRC 107568</strain>
    </source>
</reference>
<proteinExistence type="predicted"/>
<evidence type="ECO:0000313" key="2">
    <source>
        <dbReference type="Proteomes" id="UP000619788"/>
    </source>
</evidence>
<accession>A0A8J3WQ24</accession>
<keyword evidence="2" id="KW-1185">Reference proteome</keyword>
<dbReference type="AlphaFoldDB" id="A0A8J3WQ24"/>
<comment type="caution">
    <text evidence="1">The sequence shown here is derived from an EMBL/GenBank/DDBJ whole genome shotgun (WGS) entry which is preliminary data.</text>
</comment>
<dbReference type="Proteomes" id="UP000619788">
    <property type="component" value="Unassembled WGS sequence"/>
</dbReference>
<gene>
    <name evidence="1" type="ORF">Psi01_69770</name>
</gene>
<sequence>MPASGPVRAVHESGSSSAYRLQLTAAAGSPHAVHLALVVNTTTGAPVTPEQPAAARTELSVWANRHFPAG</sequence>
<name>A0A8J3WQ24_9ACTN</name>
<organism evidence="1 2">
    <name type="scientific">Planobispora siamensis</name>
    <dbReference type="NCBI Taxonomy" id="936338"/>
    <lineage>
        <taxon>Bacteria</taxon>
        <taxon>Bacillati</taxon>
        <taxon>Actinomycetota</taxon>
        <taxon>Actinomycetes</taxon>
        <taxon>Streptosporangiales</taxon>
        <taxon>Streptosporangiaceae</taxon>
        <taxon>Planobispora</taxon>
    </lineage>
</organism>
<evidence type="ECO:0000313" key="1">
    <source>
        <dbReference type="EMBL" id="GIH96347.1"/>
    </source>
</evidence>
<dbReference type="EMBL" id="BOOJ01000064">
    <property type="protein sequence ID" value="GIH96347.1"/>
    <property type="molecule type" value="Genomic_DNA"/>
</dbReference>
<protein>
    <submittedName>
        <fullName evidence="1">Uncharacterized protein</fullName>
    </submittedName>
</protein>